<dbReference type="STRING" id="64971.SAMN05421831_10661"/>
<keyword evidence="1" id="KW-0472">Membrane</keyword>
<dbReference type="AlphaFoldDB" id="A0A1H6SHC9"/>
<feature type="transmembrane region" description="Helical" evidence="1">
    <location>
        <begin position="21"/>
        <end position="46"/>
    </location>
</feature>
<organism evidence="2 3">
    <name type="scientific">Allopseudospirillum japonicum</name>
    <dbReference type="NCBI Taxonomy" id="64971"/>
    <lineage>
        <taxon>Bacteria</taxon>
        <taxon>Pseudomonadati</taxon>
        <taxon>Pseudomonadota</taxon>
        <taxon>Gammaproteobacteria</taxon>
        <taxon>Oceanospirillales</taxon>
        <taxon>Oceanospirillaceae</taxon>
        <taxon>Allopseudospirillum</taxon>
    </lineage>
</organism>
<reference evidence="3" key="1">
    <citation type="submission" date="2016-10" db="EMBL/GenBank/DDBJ databases">
        <authorList>
            <person name="Varghese N."/>
            <person name="Submissions S."/>
        </authorList>
    </citation>
    <scope>NUCLEOTIDE SEQUENCE [LARGE SCALE GENOMIC DNA]</scope>
    <source>
        <strain evidence="3">DSM 7165</strain>
    </source>
</reference>
<name>A0A1H6SHC9_9GAMM</name>
<keyword evidence="1" id="KW-1133">Transmembrane helix</keyword>
<evidence type="ECO:0000313" key="3">
    <source>
        <dbReference type="Proteomes" id="UP000242999"/>
    </source>
</evidence>
<evidence type="ECO:0000313" key="2">
    <source>
        <dbReference type="EMBL" id="SEI64257.1"/>
    </source>
</evidence>
<accession>A0A1H6SHC9</accession>
<dbReference type="RefSeq" id="WP_093309416.1">
    <property type="nucleotide sequence ID" value="NZ_FNYH01000006.1"/>
</dbReference>
<protein>
    <submittedName>
        <fullName evidence="2">Uncharacterized membrane protein</fullName>
    </submittedName>
</protein>
<keyword evidence="1" id="KW-0812">Transmembrane</keyword>
<dbReference type="OrthoDB" id="5405464at2"/>
<sequence length="121" mass="13984">MTQEHQVYLVREKEEKDSTAKIIYILYIASLVFGITSLVGVILAYVNRSEASEWLACHYRYQIRTFWIGLVYVTIGGALTYVGIGYFILLFWIIWLIVRCAKGLRALGKKQAPQGLTSWWM</sequence>
<evidence type="ECO:0000256" key="1">
    <source>
        <dbReference type="SAM" id="Phobius"/>
    </source>
</evidence>
<dbReference type="Proteomes" id="UP000242999">
    <property type="component" value="Unassembled WGS sequence"/>
</dbReference>
<keyword evidence="3" id="KW-1185">Reference proteome</keyword>
<proteinExistence type="predicted"/>
<dbReference type="EMBL" id="FNYH01000006">
    <property type="protein sequence ID" value="SEI64257.1"/>
    <property type="molecule type" value="Genomic_DNA"/>
</dbReference>
<feature type="transmembrane region" description="Helical" evidence="1">
    <location>
        <begin position="66"/>
        <end position="98"/>
    </location>
</feature>
<gene>
    <name evidence="2" type="ORF">SAMN05421831_10661</name>
</gene>